<dbReference type="Proteomes" id="UP000004080">
    <property type="component" value="Unassembled WGS sequence"/>
</dbReference>
<dbReference type="PATRIC" id="fig|1196324.3.peg.3236"/>
<dbReference type="RefSeq" id="WP_007203236.1">
    <property type="nucleotide sequence ID" value="NZ_AKKV01000036.1"/>
</dbReference>
<sequence>MAPKAYGIFSVRNNECFRDHAYLQWGKSEVSLGSCLILHAPTISEKEAVDRRALSPRQTYETKQIPLDATMRQLAAFLTHLHHNQKLNGRLHIYSVLPLQCVRPGVPAEYFEFIASETSMSSPLPTAEELRRHPWLIVSWGTVHRSSWRRTAAVKNNWLHALKESGILCFGKKIASKGKYALYNHVGAIRGKNQADIMKQLTSYYNEARNGSL</sequence>
<evidence type="ECO:0000313" key="1">
    <source>
        <dbReference type="EMBL" id="EIT84268.1"/>
    </source>
</evidence>
<organism evidence="1 2">
    <name type="scientific">Fictibacillus macauensis ZFHKF-1</name>
    <dbReference type="NCBI Taxonomy" id="1196324"/>
    <lineage>
        <taxon>Bacteria</taxon>
        <taxon>Bacillati</taxon>
        <taxon>Bacillota</taxon>
        <taxon>Bacilli</taxon>
        <taxon>Bacillales</taxon>
        <taxon>Fictibacillaceae</taxon>
        <taxon>Fictibacillus</taxon>
    </lineage>
</organism>
<reference evidence="1 2" key="1">
    <citation type="journal article" date="2012" name="J. Bacteriol.">
        <title>Genome of Bacillus macauensis ZFHKF-1, a Long-Chain-Forming Bacterium.</title>
        <authorList>
            <person name="Cai L."/>
            <person name="Zhang T."/>
        </authorList>
    </citation>
    <scope>NUCLEOTIDE SEQUENCE [LARGE SCALE GENOMIC DNA]</scope>
    <source>
        <strain evidence="1 2">ZFHKF-1</strain>
    </source>
</reference>
<evidence type="ECO:0000313" key="2">
    <source>
        <dbReference type="Proteomes" id="UP000004080"/>
    </source>
</evidence>
<dbReference type="EMBL" id="AKKV01000036">
    <property type="protein sequence ID" value="EIT84268.1"/>
    <property type="molecule type" value="Genomic_DNA"/>
</dbReference>
<dbReference type="STRING" id="1196324.A374_15818"/>
<dbReference type="eggNOG" id="ENOG5032X23">
    <property type="taxonomic scope" value="Bacteria"/>
</dbReference>
<accession>I8UBU6</accession>
<name>I8UBU6_9BACL</name>
<protein>
    <submittedName>
        <fullName evidence="1">Uncharacterized protein</fullName>
    </submittedName>
</protein>
<dbReference type="OrthoDB" id="2599540at2"/>
<gene>
    <name evidence="1" type="ORF">A374_15818</name>
</gene>
<dbReference type="AlphaFoldDB" id="I8UBU6"/>
<keyword evidence="2" id="KW-1185">Reference proteome</keyword>
<comment type="caution">
    <text evidence="1">The sequence shown here is derived from an EMBL/GenBank/DDBJ whole genome shotgun (WGS) entry which is preliminary data.</text>
</comment>
<proteinExistence type="predicted"/>